<dbReference type="Gene3D" id="1.20.1250.20">
    <property type="entry name" value="MFS general substrate transporter like domains"/>
    <property type="match status" value="2"/>
</dbReference>
<feature type="transmembrane region" description="Helical" evidence="5">
    <location>
        <begin position="167"/>
        <end position="190"/>
    </location>
</feature>
<feature type="transmembrane region" description="Helical" evidence="5">
    <location>
        <begin position="311"/>
        <end position="330"/>
    </location>
</feature>
<keyword evidence="4 5" id="KW-0472">Membrane</keyword>
<dbReference type="SUPFAM" id="SSF103473">
    <property type="entry name" value="MFS general substrate transporter"/>
    <property type="match status" value="1"/>
</dbReference>
<evidence type="ECO:0000256" key="2">
    <source>
        <dbReference type="ARBA" id="ARBA00022692"/>
    </source>
</evidence>
<dbReference type="RefSeq" id="WP_012925451.1">
    <property type="nucleotide sequence ID" value="NC_013730.1"/>
</dbReference>
<dbReference type="GO" id="GO:0022857">
    <property type="term" value="F:transmembrane transporter activity"/>
    <property type="evidence" value="ECO:0007669"/>
    <property type="project" value="InterPro"/>
</dbReference>
<evidence type="ECO:0000313" key="6">
    <source>
        <dbReference type="EMBL" id="ADB36899.1"/>
    </source>
</evidence>
<dbReference type="PANTHER" id="PTHR23514:SF13">
    <property type="entry name" value="INNER MEMBRANE PROTEIN YBJJ"/>
    <property type="match status" value="1"/>
</dbReference>
<comment type="subcellular location">
    <subcellularLocation>
        <location evidence="1">Membrane</location>
        <topology evidence="1">Multi-pass membrane protein</topology>
    </subcellularLocation>
</comment>
<evidence type="ECO:0000256" key="4">
    <source>
        <dbReference type="ARBA" id="ARBA00023136"/>
    </source>
</evidence>
<dbReference type="Proteomes" id="UP000002028">
    <property type="component" value="Chromosome"/>
</dbReference>
<feature type="transmembrane region" description="Helical" evidence="5">
    <location>
        <begin position="21"/>
        <end position="37"/>
    </location>
</feature>
<dbReference type="PANTHER" id="PTHR23514">
    <property type="entry name" value="BYPASS OF STOP CODON PROTEIN 6"/>
    <property type="match status" value="1"/>
</dbReference>
<keyword evidence="2 5" id="KW-0812">Transmembrane</keyword>
<accession>D2QI11</accession>
<dbReference type="GO" id="GO:0016020">
    <property type="term" value="C:membrane"/>
    <property type="evidence" value="ECO:0007669"/>
    <property type="project" value="UniProtKB-SubCell"/>
</dbReference>
<reference evidence="6 7" key="1">
    <citation type="journal article" date="2010" name="Stand. Genomic Sci.">
        <title>Complete genome sequence of Spirosoma linguale type strain (1).</title>
        <authorList>
            <person name="Lail K."/>
            <person name="Sikorski J."/>
            <person name="Saunders E."/>
            <person name="Lapidus A."/>
            <person name="Glavina Del Rio T."/>
            <person name="Copeland A."/>
            <person name="Tice H."/>
            <person name="Cheng J.-F."/>
            <person name="Lucas S."/>
            <person name="Nolan M."/>
            <person name="Bruce D."/>
            <person name="Goodwin L."/>
            <person name="Pitluck S."/>
            <person name="Ivanova N."/>
            <person name="Mavromatis K."/>
            <person name="Ovchinnikova G."/>
            <person name="Pati A."/>
            <person name="Chen A."/>
            <person name="Palaniappan K."/>
            <person name="Land M."/>
            <person name="Hauser L."/>
            <person name="Chang Y.-J."/>
            <person name="Jeffries C.D."/>
            <person name="Chain P."/>
            <person name="Brettin T."/>
            <person name="Detter J.C."/>
            <person name="Schuetze A."/>
            <person name="Rohde M."/>
            <person name="Tindall B.J."/>
            <person name="Goeker M."/>
            <person name="Bristow J."/>
            <person name="Eisen J.A."/>
            <person name="Markowitz V."/>
            <person name="Hugenholtz P."/>
            <person name="Kyrpides N.C."/>
            <person name="Klenk H.-P."/>
            <person name="Chen F."/>
        </authorList>
    </citation>
    <scope>NUCLEOTIDE SEQUENCE [LARGE SCALE GENOMIC DNA]</scope>
    <source>
        <strain evidence="7">ATCC 33905 / DSM 74 / LMG 10896 / Claus 1</strain>
    </source>
</reference>
<evidence type="ECO:0000256" key="3">
    <source>
        <dbReference type="ARBA" id="ARBA00022989"/>
    </source>
</evidence>
<gene>
    <name evidence="6" type="ordered locus">Slin_0840</name>
</gene>
<proteinExistence type="predicted"/>
<sequence length="405" mass="42365">MHPTSEYNVASLKRSRLATQAIFLVCGFGISTWAPMVPYTRDRLGLTDAYIGLLLLCLGAGAIVMMPLTGWLIGKLGSRRVILGASLLMALSLPLLLVMPTPVRMALMLFIFGAGVGSVDVAMNAHGVQVQNLATKPIMSSLHGLFSVGGLCGPLAIGLSIKAGLLPLAAACLVSAFLLTIVLIAYRYLLEASVEKDTVRQLTDAAAAQTTGLVAWLNPAVLRLGFMCFAVFLSEGAVLDWSAIYLRDYRHVEDALTGVGYAFFSIAMAGMRLVGDRLVANVSRNVIVVGGCGLSVAGFLLIIATPWLATTLAGFVLVGLGAANIVPVFFSEAGSLKQVSPTVAISAITTLGYAGQLAGPALLGFIAQQTTLSVALGCTASLLALVGLSYFVKKNQPTHSQQDYA</sequence>
<evidence type="ECO:0000256" key="1">
    <source>
        <dbReference type="ARBA" id="ARBA00004141"/>
    </source>
</evidence>
<dbReference type="HOGENOM" id="CLU_035309_1_0_10"/>
<dbReference type="STRING" id="504472.Slin_0840"/>
<dbReference type="InterPro" id="IPR036259">
    <property type="entry name" value="MFS_trans_sf"/>
</dbReference>
<feature type="transmembrane region" description="Helical" evidence="5">
    <location>
        <begin position="211"/>
        <end position="233"/>
    </location>
</feature>
<feature type="transmembrane region" description="Helical" evidence="5">
    <location>
        <begin position="105"/>
        <end position="123"/>
    </location>
</feature>
<dbReference type="Pfam" id="PF07690">
    <property type="entry name" value="MFS_1"/>
    <property type="match status" value="1"/>
</dbReference>
<dbReference type="InterPro" id="IPR051788">
    <property type="entry name" value="MFS_Transporter"/>
</dbReference>
<dbReference type="eggNOG" id="COG0738">
    <property type="taxonomic scope" value="Bacteria"/>
</dbReference>
<protein>
    <submittedName>
        <fullName evidence="6">Major facilitator superfamily MFS_1</fullName>
    </submittedName>
</protein>
<evidence type="ECO:0000256" key="5">
    <source>
        <dbReference type="SAM" id="Phobius"/>
    </source>
</evidence>
<feature type="transmembrane region" description="Helical" evidence="5">
    <location>
        <begin position="81"/>
        <end position="99"/>
    </location>
</feature>
<keyword evidence="7" id="KW-1185">Reference proteome</keyword>
<dbReference type="InterPro" id="IPR011701">
    <property type="entry name" value="MFS"/>
</dbReference>
<feature type="transmembrane region" description="Helical" evidence="5">
    <location>
        <begin position="342"/>
        <end position="366"/>
    </location>
</feature>
<keyword evidence="3 5" id="KW-1133">Transmembrane helix</keyword>
<dbReference type="EMBL" id="CP001769">
    <property type="protein sequence ID" value="ADB36899.1"/>
    <property type="molecule type" value="Genomic_DNA"/>
</dbReference>
<dbReference type="CDD" id="cd17393">
    <property type="entry name" value="MFS_MosC_like"/>
    <property type="match status" value="1"/>
</dbReference>
<dbReference type="KEGG" id="sli:Slin_0840"/>
<feature type="transmembrane region" description="Helical" evidence="5">
    <location>
        <begin position="255"/>
        <end position="274"/>
    </location>
</feature>
<feature type="transmembrane region" description="Helical" evidence="5">
    <location>
        <begin position="286"/>
        <end position="305"/>
    </location>
</feature>
<feature type="transmembrane region" description="Helical" evidence="5">
    <location>
        <begin position="144"/>
        <end position="161"/>
    </location>
</feature>
<name>D2QI11_SPILD</name>
<feature type="transmembrane region" description="Helical" evidence="5">
    <location>
        <begin position="49"/>
        <end position="74"/>
    </location>
</feature>
<dbReference type="AlphaFoldDB" id="D2QI11"/>
<feature type="transmembrane region" description="Helical" evidence="5">
    <location>
        <begin position="372"/>
        <end position="392"/>
    </location>
</feature>
<organism evidence="6 7">
    <name type="scientific">Spirosoma linguale (strain ATCC 33905 / DSM 74 / LMG 10896 / Claus 1)</name>
    <dbReference type="NCBI Taxonomy" id="504472"/>
    <lineage>
        <taxon>Bacteria</taxon>
        <taxon>Pseudomonadati</taxon>
        <taxon>Bacteroidota</taxon>
        <taxon>Cytophagia</taxon>
        <taxon>Cytophagales</taxon>
        <taxon>Cytophagaceae</taxon>
        <taxon>Spirosoma</taxon>
    </lineage>
</organism>
<evidence type="ECO:0000313" key="7">
    <source>
        <dbReference type="Proteomes" id="UP000002028"/>
    </source>
</evidence>